<keyword evidence="1" id="KW-0732">Signal</keyword>
<dbReference type="Proteomes" id="UP000473008">
    <property type="component" value="Unassembled WGS sequence"/>
</dbReference>
<evidence type="ECO:0000256" key="1">
    <source>
        <dbReference type="SAM" id="SignalP"/>
    </source>
</evidence>
<feature type="chain" id="PRO_5026757619" description="Lipocalin-like domain-containing protein" evidence="1">
    <location>
        <begin position="18"/>
        <end position="154"/>
    </location>
</feature>
<sequence>MLKLVFLLFALPLFVFASSELPAITEAKPILTIEQKQLRASFLGEWESLQNTEGGNIRRTHLTRSADGRYVVRFEFSNHDGDIVNETTEYGDWGVSGDIYFTIFKGWLKNGTATPSDPYDAYNYDAYKILRVTENTLVIKNLTSGNKFYYKRLR</sequence>
<proteinExistence type="predicted"/>
<dbReference type="AlphaFoldDB" id="A0A6M1RKS7"/>
<name>A0A6M1RKS7_9GAMM</name>
<evidence type="ECO:0000313" key="3">
    <source>
        <dbReference type="Proteomes" id="UP000473008"/>
    </source>
</evidence>
<evidence type="ECO:0008006" key="4">
    <source>
        <dbReference type="Google" id="ProtNLM"/>
    </source>
</evidence>
<comment type="caution">
    <text evidence="2">The sequence shown here is derived from an EMBL/GenBank/DDBJ whole genome shotgun (WGS) entry which is preliminary data.</text>
</comment>
<protein>
    <recommendedName>
        <fullName evidence="4">Lipocalin-like domain-containing protein</fullName>
    </recommendedName>
</protein>
<accession>A0A6M1RKS7</accession>
<dbReference type="RefSeq" id="WP_165013943.1">
    <property type="nucleotide sequence ID" value="NZ_JAALDL010000008.1"/>
</dbReference>
<dbReference type="EMBL" id="JAALDL010000008">
    <property type="protein sequence ID" value="NGN98418.1"/>
    <property type="molecule type" value="Genomic_DNA"/>
</dbReference>
<gene>
    <name evidence="2" type="ORF">G5S52_12395</name>
</gene>
<organism evidence="2 3">
    <name type="scientific">Grimontia sedimenti</name>
    <dbReference type="NCBI Taxonomy" id="2711294"/>
    <lineage>
        <taxon>Bacteria</taxon>
        <taxon>Pseudomonadati</taxon>
        <taxon>Pseudomonadota</taxon>
        <taxon>Gammaproteobacteria</taxon>
        <taxon>Vibrionales</taxon>
        <taxon>Vibrionaceae</taxon>
        <taxon>Grimontia</taxon>
    </lineage>
</organism>
<keyword evidence="3" id="KW-1185">Reference proteome</keyword>
<evidence type="ECO:0000313" key="2">
    <source>
        <dbReference type="EMBL" id="NGN98418.1"/>
    </source>
</evidence>
<reference evidence="2 3" key="1">
    <citation type="submission" date="2020-02" db="EMBL/GenBank/DDBJ databases">
        <title>The draft genome of Grimontia sedimenta sp. nov., isolated from benthic sediments near coral reefs south of Kuwait.</title>
        <authorList>
            <person name="Mahmoud H.M."/>
            <person name="Jose L."/>
            <person name="Eapen S."/>
        </authorList>
    </citation>
    <scope>NUCLEOTIDE SEQUENCE [LARGE SCALE GENOMIC DNA]</scope>
    <source>
        <strain evidence="2 3">S25</strain>
    </source>
</reference>
<feature type="signal peptide" evidence="1">
    <location>
        <begin position="1"/>
        <end position="17"/>
    </location>
</feature>